<dbReference type="InterPro" id="IPR017972">
    <property type="entry name" value="Cyt_P450_CS"/>
</dbReference>
<proteinExistence type="inferred from homology"/>
<dbReference type="SUPFAM" id="SSF48264">
    <property type="entry name" value="Cytochrome P450"/>
    <property type="match status" value="1"/>
</dbReference>
<dbReference type="OrthoDB" id="1470350at2759"/>
<comment type="similarity">
    <text evidence="2 9">Belongs to the cytochrome P450 family.</text>
</comment>
<dbReference type="Proteomes" id="UP000094526">
    <property type="component" value="Unassembled WGS sequence"/>
</dbReference>
<dbReference type="Gene3D" id="1.10.630.10">
    <property type="entry name" value="Cytochrome P450"/>
    <property type="match status" value="1"/>
</dbReference>
<dbReference type="VEuPathDB" id="FungiDB:G647_02236"/>
<protein>
    <submittedName>
        <fullName evidence="10">Cytochrome P450</fullName>
    </submittedName>
</protein>
<dbReference type="PRINTS" id="PR00385">
    <property type="entry name" value="P450"/>
</dbReference>
<name>A0A1C1CFE6_9EURO</name>
<comment type="cofactor">
    <cofactor evidence="1 8">
        <name>heme</name>
        <dbReference type="ChEBI" id="CHEBI:30413"/>
    </cofactor>
</comment>
<comment type="caution">
    <text evidence="10">The sequence shown here is derived from an EMBL/GenBank/DDBJ whole genome shotgun (WGS) entry which is preliminary data.</text>
</comment>
<keyword evidence="7 9" id="KW-0503">Monooxygenase</keyword>
<evidence type="ECO:0000256" key="9">
    <source>
        <dbReference type="RuleBase" id="RU000461"/>
    </source>
</evidence>
<dbReference type="eggNOG" id="KOG0157">
    <property type="taxonomic scope" value="Eukaryota"/>
</dbReference>
<organism evidence="10 11">
    <name type="scientific">Cladophialophora carrionii</name>
    <dbReference type="NCBI Taxonomy" id="86049"/>
    <lineage>
        <taxon>Eukaryota</taxon>
        <taxon>Fungi</taxon>
        <taxon>Dikarya</taxon>
        <taxon>Ascomycota</taxon>
        <taxon>Pezizomycotina</taxon>
        <taxon>Eurotiomycetes</taxon>
        <taxon>Chaetothyriomycetidae</taxon>
        <taxon>Chaetothyriales</taxon>
        <taxon>Herpotrichiellaceae</taxon>
        <taxon>Cladophialophora</taxon>
    </lineage>
</organism>
<feature type="binding site" description="axial binding residue" evidence="8">
    <location>
        <position position="468"/>
    </location>
    <ligand>
        <name>heme</name>
        <dbReference type="ChEBI" id="CHEBI:30413"/>
    </ligand>
    <ligandPart>
        <name>Fe</name>
        <dbReference type="ChEBI" id="CHEBI:18248"/>
    </ligandPart>
</feature>
<dbReference type="InterPro" id="IPR002402">
    <property type="entry name" value="Cyt_P450_E_grp-II"/>
</dbReference>
<keyword evidence="3 8" id="KW-0349">Heme</keyword>
<sequence length="558" mass="63570">MYFVPGLFILVALLSYKIAAVVIRRQRNARTAARLGCVPPPTAPRKGFLGIGTLRESIRATREDRGPIWMHENLNAIGKTVHTVRAAIFDYELIITRDTQNVKAMFAAQSQDFDIGLHREKCFKSLLGPGVMTNRQEKWKHSRRLIQSQFARDNVADLDLFQRHLNALLRRMPVSEDGWTAKVDLSPLFYSFTLDTSTEFLFGQSVHTLSPEERPGMLSWDHNAPDLRAFGYHLDEAKHIIDRRGALAKYGWLLRDNSFPDHCKAVQDCVDYFIQKRLDGSWDERKVDEKTNGRPKFILLDELISKTKDHYELRCELLNVLHAARDTTASLLGWSFYFLARHGDVFARLRKEVLDTLSADPSAQITFAQLWSCKYMQWFLNEIIRTVGVVPMNERVAVRDTTLPCGGGPDGQSPVFVPKGTQVLIPTYSMQHREDIWGASVDEFKPERWQDRRFGWDFIPFGGGARQCLGQQFARTEAMYTISRMLQVFDKIENMEGPGPIKMHQTIENRSGTGTQVRLHLASSSFKSHCQRGECEGGLSLSEPYDLGLGAERGEKLV</sequence>
<evidence type="ECO:0000313" key="11">
    <source>
        <dbReference type="Proteomes" id="UP000094526"/>
    </source>
</evidence>
<accession>A0A1C1CFE6</accession>
<reference evidence="11" key="1">
    <citation type="submission" date="2015-07" db="EMBL/GenBank/DDBJ databases">
        <authorList>
            <person name="Teixeira M.M."/>
            <person name="Souza R.C."/>
            <person name="Almeida L.G."/>
            <person name="Vicente V.A."/>
            <person name="de Hoog S."/>
            <person name="Bocca A.L."/>
            <person name="de Almeida S.R."/>
            <person name="Vasconcelos A.T."/>
            <person name="Felipe M.S."/>
        </authorList>
    </citation>
    <scope>NUCLEOTIDE SEQUENCE [LARGE SCALE GENOMIC DNA]</scope>
    <source>
        <strain evidence="11">KSF</strain>
    </source>
</reference>
<dbReference type="PRINTS" id="PR01239">
    <property type="entry name" value="EP450IICYP52"/>
</dbReference>
<dbReference type="VEuPathDB" id="FungiDB:CLCR_02365"/>
<dbReference type="AlphaFoldDB" id="A0A1C1CFE6"/>
<dbReference type="InterPro" id="IPR036396">
    <property type="entry name" value="Cyt_P450_sf"/>
</dbReference>
<dbReference type="InterPro" id="IPR002974">
    <property type="entry name" value="Cyt_P450_E_CYP52_ascomycetes"/>
</dbReference>
<keyword evidence="6 8" id="KW-0408">Iron</keyword>
<dbReference type="PRINTS" id="PR00464">
    <property type="entry name" value="EP450II"/>
</dbReference>
<keyword evidence="5 9" id="KW-0560">Oxidoreductase</keyword>
<gene>
    <name evidence="10" type="ORF">CLCR_02365</name>
</gene>
<evidence type="ECO:0000313" key="10">
    <source>
        <dbReference type="EMBL" id="OCT47198.1"/>
    </source>
</evidence>
<dbReference type="GO" id="GO:0020037">
    <property type="term" value="F:heme binding"/>
    <property type="evidence" value="ECO:0007669"/>
    <property type="project" value="InterPro"/>
</dbReference>
<evidence type="ECO:0000256" key="6">
    <source>
        <dbReference type="ARBA" id="ARBA00023004"/>
    </source>
</evidence>
<dbReference type="PANTHER" id="PTHR24287:SF1">
    <property type="entry name" value="P450, PUTATIVE (EUROFUNG)-RELATED"/>
    <property type="match status" value="1"/>
</dbReference>
<evidence type="ECO:0000256" key="5">
    <source>
        <dbReference type="ARBA" id="ARBA00023002"/>
    </source>
</evidence>
<dbReference type="STRING" id="86049.A0A1C1CFE6"/>
<evidence type="ECO:0000256" key="7">
    <source>
        <dbReference type="ARBA" id="ARBA00023033"/>
    </source>
</evidence>
<evidence type="ECO:0000256" key="8">
    <source>
        <dbReference type="PIRSR" id="PIRSR602402-1"/>
    </source>
</evidence>
<dbReference type="PROSITE" id="PS00086">
    <property type="entry name" value="CYTOCHROME_P450"/>
    <property type="match status" value="1"/>
</dbReference>
<dbReference type="GO" id="GO:0016712">
    <property type="term" value="F:oxidoreductase activity, acting on paired donors, with incorporation or reduction of molecular oxygen, reduced flavin or flavoprotein as one donor, and incorporation of one atom of oxygen"/>
    <property type="evidence" value="ECO:0007669"/>
    <property type="project" value="InterPro"/>
</dbReference>
<dbReference type="PANTHER" id="PTHR24287">
    <property type="entry name" value="P450, PUTATIVE (EUROFUNG)-RELATED"/>
    <property type="match status" value="1"/>
</dbReference>
<evidence type="ECO:0000256" key="4">
    <source>
        <dbReference type="ARBA" id="ARBA00022723"/>
    </source>
</evidence>
<dbReference type="CDD" id="cd11063">
    <property type="entry name" value="CYP52"/>
    <property type="match status" value="1"/>
</dbReference>
<dbReference type="InterPro" id="IPR001128">
    <property type="entry name" value="Cyt_P450"/>
</dbReference>
<dbReference type="EMBL" id="LGRB01000014">
    <property type="protein sequence ID" value="OCT47198.1"/>
    <property type="molecule type" value="Genomic_DNA"/>
</dbReference>
<dbReference type="InterPro" id="IPR047146">
    <property type="entry name" value="Cyt_P450_E_CYP52_fungi"/>
</dbReference>
<evidence type="ECO:0000256" key="3">
    <source>
        <dbReference type="ARBA" id="ARBA00022617"/>
    </source>
</evidence>
<keyword evidence="4 8" id="KW-0479">Metal-binding</keyword>
<evidence type="ECO:0000256" key="1">
    <source>
        <dbReference type="ARBA" id="ARBA00001971"/>
    </source>
</evidence>
<evidence type="ECO:0000256" key="2">
    <source>
        <dbReference type="ARBA" id="ARBA00010617"/>
    </source>
</evidence>
<keyword evidence="11" id="KW-1185">Reference proteome</keyword>
<dbReference type="GO" id="GO:0005506">
    <property type="term" value="F:iron ion binding"/>
    <property type="evidence" value="ECO:0007669"/>
    <property type="project" value="InterPro"/>
</dbReference>
<dbReference type="Pfam" id="PF00067">
    <property type="entry name" value="p450"/>
    <property type="match status" value="1"/>
</dbReference>